<evidence type="ECO:0000256" key="1">
    <source>
        <dbReference type="SAM" id="MobiDB-lite"/>
    </source>
</evidence>
<dbReference type="PANTHER" id="PTHR43606">
    <property type="entry name" value="PHOSPHATASE, PUTATIVE (AFU_ORTHOLOGUE AFUA_6G08710)-RELATED"/>
    <property type="match status" value="1"/>
</dbReference>
<dbReference type="CDD" id="cd07389">
    <property type="entry name" value="MPP_PhoD"/>
    <property type="match status" value="1"/>
</dbReference>
<dbReference type="PANTHER" id="PTHR43606:SF2">
    <property type="entry name" value="ALKALINE PHOSPHATASE FAMILY PROTEIN (AFU_ORTHOLOGUE AFUA_5G03860)"/>
    <property type="match status" value="1"/>
</dbReference>
<feature type="region of interest" description="Disordered" evidence="1">
    <location>
        <begin position="108"/>
        <end position="165"/>
    </location>
</feature>
<dbReference type="InterPro" id="IPR052900">
    <property type="entry name" value="Phospholipid_Metab_Enz"/>
</dbReference>
<dbReference type="Gene3D" id="3.60.21.70">
    <property type="entry name" value="PhoD-like phosphatase"/>
    <property type="match status" value="1"/>
</dbReference>
<protein>
    <submittedName>
        <fullName evidence="3">Alkaline phosphatase</fullName>
    </submittedName>
</protein>
<accession>A0ABQ0HQ19</accession>
<dbReference type="InterPro" id="IPR038607">
    <property type="entry name" value="PhoD-like_sf"/>
</dbReference>
<comment type="caution">
    <text evidence="3">The sequence shown here is derived from an EMBL/GenBank/DDBJ whole genome shotgun (WGS) entry which is preliminary data.</text>
</comment>
<dbReference type="SUPFAM" id="SSF56300">
    <property type="entry name" value="Metallo-dependent phosphatases"/>
    <property type="match status" value="1"/>
</dbReference>
<dbReference type="Pfam" id="PF09423">
    <property type="entry name" value="PhoD"/>
    <property type="match status" value="1"/>
</dbReference>
<dbReference type="InterPro" id="IPR029052">
    <property type="entry name" value="Metallo-depent_PP-like"/>
</dbReference>
<dbReference type="InterPro" id="IPR018946">
    <property type="entry name" value="PhoD-like_MPP"/>
</dbReference>
<organism evidence="3 4">
    <name type="scientific">Gordonia rubripertincta NBRC 101908</name>
    <dbReference type="NCBI Taxonomy" id="1077975"/>
    <lineage>
        <taxon>Bacteria</taxon>
        <taxon>Bacillati</taxon>
        <taxon>Actinomycetota</taxon>
        <taxon>Actinomycetes</taxon>
        <taxon>Mycobacteriales</taxon>
        <taxon>Gordoniaceae</taxon>
        <taxon>Gordonia</taxon>
    </lineage>
</organism>
<feature type="compositionally biased region" description="Basic and acidic residues" evidence="1">
    <location>
        <begin position="108"/>
        <end position="117"/>
    </location>
</feature>
<evidence type="ECO:0000259" key="2">
    <source>
        <dbReference type="Pfam" id="PF09423"/>
    </source>
</evidence>
<sequence length="165" mass="17977">MASCQNWADGYYHAFADIASHAPDLVLHLGDYIYEKPIPDDARHGSPRPVSATHEAVDLDDYRERYALYKSDPDLQQAHATSPFAISFDDHEVDNNWAATVPEDHTAWRRSPSDARARCGRGGRTPRCAPPCDLTAPSSAHTGASSSATSRRSPSSTRAAIAATR</sequence>
<keyword evidence="4" id="KW-1185">Reference proteome</keyword>
<gene>
    <name evidence="3" type="ORF">GORBP_039_00880</name>
</gene>
<dbReference type="Proteomes" id="UP000010744">
    <property type="component" value="Unassembled WGS sequence"/>
</dbReference>
<feature type="compositionally biased region" description="Low complexity" evidence="1">
    <location>
        <begin position="135"/>
        <end position="165"/>
    </location>
</feature>
<name>A0ABQ0HQ19_GORRU</name>
<reference evidence="3 4" key="1">
    <citation type="submission" date="2012-08" db="EMBL/GenBank/DDBJ databases">
        <title>Whole genome shotgun sequence of Gordonia rubripertincta NBRC 101908.</title>
        <authorList>
            <person name="Takarada H."/>
            <person name="Hosoyama A."/>
            <person name="Tsuchikane K."/>
            <person name="Katsumata H."/>
            <person name="Baba S."/>
            <person name="Ohji S."/>
            <person name="Yamazaki S."/>
            <person name="Fujita N."/>
        </authorList>
    </citation>
    <scope>NUCLEOTIDE SEQUENCE [LARGE SCALE GENOMIC DNA]</scope>
    <source>
        <strain evidence="3 4">NBRC 101908</strain>
    </source>
</reference>
<dbReference type="EMBL" id="BAHB01000039">
    <property type="protein sequence ID" value="GAB84376.1"/>
    <property type="molecule type" value="Genomic_DNA"/>
</dbReference>
<feature type="domain" description="PhoD-like phosphatase metallophosphatase" evidence="2">
    <location>
        <begin position="2"/>
        <end position="114"/>
    </location>
</feature>
<proteinExistence type="predicted"/>
<evidence type="ECO:0000313" key="3">
    <source>
        <dbReference type="EMBL" id="GAB84376.1"/>
    </source>
</evidence>
<evidence type="ECO:0000313" key="4">
    <source>
        <dbReference type="Proteomes" id="UP000010744"/>
    </source>
</evidence>